<keyword evidence="6" id="KW-0732">Signal</keyword>
<dbReference type="Pfam" id="PF00933">
    <property type="entry name" value="Glyco_hydro_3"/>
    <property type="match status" value="1"/>
</dbReference>
<comment type="catalytic activity">
    <reaction evidence="1">
        <text>Hydrolysis of terminal non-reducing N-acetyl-D-hexosamine residues in N-acetyl-beta-D-hexosaminides.</text>
        <dbReference type="EC" id="3.2.1.52"/>
    </reaction>
</comment>
<dbReference type="EMBL" id="FQXU01000004">
    <property type="protein sequence ID" value="SHH78258.1"/>
    <property type="molecule type" value="Genomic_DNA"/>
</dbReference>
<dbReference type="InterPro" id="IPR001764">
    <property type="entry name" value="Glyco_hydro_3_N"/>
</dbReference>
<dbReference type="Gene3D" id="3.20.20.300">
    <property type="entry name" value="Glycoside hydrolase, family 3, N-terminal domain"/>
    <property type="match status" value="1"/>
</dbReference>
<evidence type="ECO:0000259" key="7">
    <source>
        <dbReference type="Pfam" id="PF00933"/>
    </source>
</evidence>
<dbReference type="GO" id="GO:0009254">
    <property type="term" value="P:peptidoglycan turnover"/>
    <property type="evidence" value="ECO:0007669"/>
    <property type="project" value="TreeGrafter"/>
</dbReference>
<evidence type="ECO:0000256" key="3">
    <source>
        <dbReference type="ARBA" id="ARBA00012663"/>
    </source>
</evidence>
<feature type="chain" id="PRO_5012251812" description="beta-N-acetylhexosaminidase" evidence="6">
    <location>
        <begin position="24"/>
        <end position="385"/>
    </location>
</feature>
<evidence type="ECO:0000313" key="8">
    <source>
        <dbReference type="EMBL" id="SHH78258.1"/>
    </source>
</evidence>
<proteinExistence type="inferred from homology"/>
<organism evidence="8 9">
    <name type="scientific">Clostridium intestinale DSM 6191</name>
    <dbReference type="NCBI Taxonomy" id="1121320"/>
    <lineage>
        <taxon>Bacteria</taxon>
        <taxon>Bacillati</taxon>
        <taxon>Bacillota</taxon>
        <taxon>Clostridia</taxon>
        <taxon>Eubacteriales</taxon>
        <taxon>Clostridiaceae</taxon>
        <taxon>Clostridium</taxon>
    </lineage>
</organism>
<dbReference type="SUPFAM" id="SSF51445">
    <property type="entry name" value="(Trans)glycosidases"/>
    <property type="match status" value="1"/>
</dbReference>
<evidence type="ECO:0000313" key="9">
    <source>
        <dbReference type="Proteomes" id="UP000184241"/>
    </source>
</evidence>
<sequence>MNRLLKVFLSFVLILTLGGCSIAKDEVQNIDSYQDIIKEKVKNMSIEEKIDQMMMLSIDNVVDNGKTIRFTNVNEETKNFLNKHQLAGIILFEYNMINKEQTQKLTKDIQALSKDNKFFIAVDQEGGKVSKIPTSNKTKSAREIGNTKDSKNAFIAGSTIGEDFEALGLNLDFAPVMDVDTNPKNPVIGNRSFSSDEKVVAEFGVEFIKGLKSKGILATAKHFPGHGDTSGDSHKELVKVIHAIDRIEKVELYPFKKAIENNVDMIMVGHIIVPALDDDKTPATLSKAMITDLLKEKMGFNGVVITDAFNMGAIAKNYNIKDAVEKSINAGADIILMPVTVVPGGNEKDYEELVTYIKDKVIKGEISEDRLDDAVRRILISKEKI</sequence>
<dbReference type="PANTHER" id="PTHR30480:SF13">
    <property type="entry name" value="BETA-HEXOSAMINIDASE"/>
    <property type="match status" value="1"/>
</dbReference>
<dbReference type="PROSITE" id="PS00775">
    <property type="entry name" value="GLYCOSYL_HYDROL_F3"/>
    <property type="match status" value="1"/>
</dbReference>
<dbReference type="InterPro" id="IPR050226">
    <property type="entry name" value="NagZ_Beta-hexosaminidase"/>
</dbReference>
<evidence type="ECO:0000256" key="5">
    <source>
        <dbReference type="ARBA" id="ARBA00023295"/>
    </source>
</evidence>
<dbReference type="InterPro" id="IPR036962">
    <property type="entry name" value="Glyco_hydro_3_N_sf"/>
</dbReference>
<dbReference type="PROSITE" id="PS51257">
    <property type="entry name" value="PROKAR_LIPOPROTEIN"/>
    <property type="match status" value="1"/>
</dbReference>
<evidence type="ECO:0000256" key="2">
    <source>
        <dbReference type="ARBA" id="ARBA00005336"/>
    </source>
</evidence>
<dbReference type="GO" id="GO:0004563">
    <property type="term" value="F:beta-N-acetylhexosaminidase activity"/>
    <property type="evidence" value="ECO:0007669"/>
    <property type="project" value="UniProtKB-EC"/>
</dbReference>
<feature type="domain" description="Glycoside hydrolase family 3 N-terminal" evidence="7">
    <location>
        <begin position="46"/>
        <end position="379"/>
    </location>
</feature>
<feature type="signal peptide" evidence="6">
    <location>
        <begin position="1"/>
        <end position="23"/>
    </location>
</feature>
<keyword evidence="4" id="KW-0378">Hydrolase</keyword>
<dbReference type="InterPro" id="IPR017853">
    <property type="entry name" value="GH"/>
</dbReference>
<reference evidence="8 9" key="1">
    <citation type="submission" date="2016-11" db="EMBL/GenBank/DDBJ databases">
        <authorList>
            <person name="Jaros S."/>
            <person name="Januszkiewicz K."/>
            <person name="Wedrychowicz H."/>
        </authorList>
    </citation>
    <scope>NUCLEOTIDE SEQUENCE [LARGE SCALE GENOMIC DNA]</scope>
    <source>
        <strain evidence="8 9">DSM 6191</strain>
    </source>
</reference>
<gene>
    <name evidence="8" type="ORF">SAMN02745941_00773</name>
</gene>
<dbReference type="Proteomes" id="UP000184241">
    <property type="component" value="Unassembled WGS sequence"/>
</dbReference>
<dbReference type="AlphaFoldDB" id="A0A1M5VSU6"/>
<dbReference type="NCBIfam" id="NF003740">
    <property type="entry name" value="PRK05337.1"/>
    <property type="match status" value="1"/>
</dbReference>
<name>A0A1M5VSU6_9CLOT</name>
<dbReference type="PANTHER" id="PTHR30480">
    <property type="entry name" value="BETA-HEXOSAMINIDASE-RELATED"/>
    <property type="match status" value="1"/>
</dbReference>
<dbReference type="GO" id="GO:0005975">
    <property type="term" value="P:carbohydrate metabolic process"/>
    <property type="evidence" value="ECO:0007669"/>
    <property type="project" value="InterPro"/>
</dbReference>
<dbReference type="RefSeq" id="WP_073016921.1">
    <property type="nucleotide sequence ID" value="NZ_FQXU01000004.1"/>
</dbReference>
<keyword evidence="5" id="KW-0326">Glycosidase</keyword>
<comment type="similarity">
    <text evidence="2">Belongs to the glycosyl hydrolase 3 family.</text>
</comment>
<dbReference type="InterPro" id="IPR019800">
    <property type="entry name" value="Glyco_hydro_3_AS"/>
</dbReference>
<protein>
    <recommendedName>
        <fullName evidence="3">beta-N-acetylhexosaminidase</fullName>
        <ecNumber evidence="3">3.2.1.52</ecNumber>
    </recommendedName>
</protein>
<dbReference type="EC" id="3.2.1.52" evidence="3"/>
<evidence type="ECO:0000256" key="6">
    <source>
        <dbReference type="SAM" id="SignalP"/>
    </source>
</evidence>
<evidence type="ECO:0000256" key="4">
    <source>
        <dbReference type="ARBA" id="ARBA00022801"/>
    </source>
</evidence>
<accession>A0A1M5VSU6</accession>
<evidence type="ECO:0000256" key="1">
    <source>
        <dbReference type="ARBA" id="ARBA00001231"/>
    </source>
</evidence>